<organism evidence="1 2">
    <name type="scientific">Sphingobium indicum</name>
    <dbReference type="NCBI Taxonomy" id="332055"/>
    <lineage>
        <taxon>Bacteria</taxon>
        <taxon>Pseudomonadati</taxon>
        <taxon>Pseudomonadota</taxon>
        <taxon>Alphaproteobacteria</taxon>
        <taxon>Sphingomonadales</taxon>
        <taxon>Sphingomonadaceae</taxon>
        <taxon>Sphingobium</taxon>
    </lineage>
</organism>
<reference evidence="1 2" key="1">
    <citation type="submission" date="2019-02" db="EMBL/GenBank/DDBJ databases">
        <authorList>
            <person name="Feng G."/>
        </authorList>
    </citation>
    <scope>NUCLEOTIDE SEQUENCE [LARGE SCALE GENOMIC DNA]</scope>
    <source>
        <strain evidence="1 2">DSM 26779</strain>
    </source>
</reference>
<dbReference type="RefSeq" id="WP_129965618.1">
    <property type="nucleotide sequence ID" value="NZ_JACBZE010000008.1"/>
</dbReference>
<dbReference type="GeneID" id="41351508"/>
<name>A0A4Q4IZX7_9SPHN</name>
<gene>
    <name evidence="1" type="ORF">EWH08_15970</name>
</gene>
<evidence type="ECO:0000313" key="1">
    <source>
        <dbReference type="EMBL" id="RYL99087.1"/>
    </source>
</evidence>
<dbReference type="EMBL" id="SEOM01000007">
    <property type="protein sequence ID" value="RYL99087.1"/>
    <property type="molecule type" value="Genomic_DNA"/>
</dbReference>
<comment type="caution">
    <text evidence="1">The sequence shown here is derived from an EMBL/GenBank/DDBJ whole genome shotgun (WGS) entry which is preliminary data.</text>
</comment>
<sequence length="83" mass="9345">MTAIRSFLLEALQRVVDGGDIEHEELDAAVPNPLTLDPVEKDAWQQLSNWADDADIRQRDANYATLKRDWMQDHIAALKANGS</sequence>
<accession>A0A4Q4IZX7</accession>
<dbReference type="Proteomes" id="UP000292734">
    <property type="component" value="Unassembled WGS sequence"/>
</dbReference>
<evidence type="ECO:0000313" key="2">
    <source>
        <dbReference type="Proteomes" id="UP000292734"/>
    </source>
</evidence>
<protein>
    <submittedName>
        <fullName evidence="1">Uncharacterized protein</fullName>
    </submittedName>
</protein>
<dbReference type="AlphaFoldDB" id="A0A4Q4IZX7"/>
<proteinExistence type="predicted"/>